<protein>
    <recommendedName>
        <fullName evidence="4">60S ribosomal protein L8</fullName>
    </recommendedName>
</protein>
<dbReference type="Gene3D" id="3.30.1330.30">
    <property type="match status" value="1"/>
</dbReference>
<evidence type="ECO:0000256" key="5">
    <source>
        <dbReference type="SAM" id="MobiDB-lite"/>
    </source>
</evidence>
<dbReference type="Pfam" id="PF01248">
    <property type="entry name" value="Ribosomal_L7Ae"/>
    <property type="match status" value="1"/>
</dbReference>
<dbReference type="GO" id="GO:0022625">
    <property type="term" value="C:cytosolic large ribosomal subunit"/>
    <property type="evidence" value="ECO:0007669"/>
    <property type="project" value="UniProtKB-UniRule"/>
</dbReference>
<dbReference type="PANTHER" id="PTHR23105">
    <property type="entry name" value="RIBOSOMAL PROTEIN L7AE FAMILY MEMBER"/>
    <property type="match status" value="1"/>
</dbReference>
<comment type="function">
    <text evidence="4">Component of the ribosome.</text>
</comment>
<evidence type="ECO:0000256" key="3">
    <source>
        <dbReference type="ARBA" id="ARBA00023274"/>
    </source>
</evidence>
<comment type="similarity">
    <text evidence="1 4">Belongs to the eukaryotic ribosomal protein eL8 family.</text>
</comment>
<dbReference type="GO" id="GO:0003723">
    <property type="term" value="F:RNA binding"/>
    <property type="evidence" value="ECO:0007669"/>
    <property type="project" value="UniProtKB-UniRule"/>
</dbReference>
<evidence type="ECO:0000256" key="2">
    <source>
        <dbReference type="ARBA" id="ARBA00022980"/>
    </source>
</evidence>
<dbReference type="InterPro" id="IPR018492">
    <property type="entry name" value="Ribosomal_eL8/Nhp2"/>
</dbReference>
<dbReference type="InterPro" id="IPR029064">
    <property type="entry name" value="Ribosomal_eL30-like_sf"/>
</dbReference>
<dbReference type="InterPro" id="IPR050257">
    <property type="entry name" value="eL8/uL1-like"/>
</dbReference>
<evidence type="ECO:0000256" key="1">
    <source>
        <dbReference type="ARBA" id="ARBA00007337"/>
    </source>
</evidence>
<keyword evidence="2 4" id="KW-0689">Ribosomal protein</keyword>
<dbReference type="Proteomes" id="UP000054524">
    <property type="component" value="Unassembled WGS sequence"/>
</dbReference>
<keyword evidence="8" id="KW-1185">Reference proteome</keyword>
<evidence type="ECO:0000313" key="7">
    <source>
        <dbReference type="EMBL" id="KFG27478.1"/>
    </source>
</evidence>
<dbReference type="InterPro" id="IPR004038">
    <property type="entry name" value="Ribosomal_eL8/eL30/eS12/Gad45"/>
</dbReference>
<dbReference type="PRINTS" id="PR00881">
    <property type="entry name" value="L7ARS6FAMILY"/>
</dbReference>
<feature type="compositionally biased region" description="Basic and acidic residues" evidence="5">
    <location>
        <begin position="24"/>
        <end position="34"/>
    </location>
</feature>
<name>A0A086J5R0_NEMA1</name>
<keyword evidence="3 4" id="KW-0687">Ribonucleoprotein</keyword>
<evidence type="ECO:0000256" key="4">
    <source>
        <dbReference type="RuleBase" id="RU367042"/>
    </source>
</evidence>
<dbReference type="HOGENOM" id="CLU_055193_1_1_1"/>
<reference evidence="7 8" key="1">
    <citation type="journal article" date="2014" name="Genome Announc.">
        <title>Genome Sequence of the Microsporidian Species Nematocida sp1 Strain ERTm6 (ATCC PRA-372).</title>
        <authorList>
            <person name="Bakowski M.A."/>
            <person name="Priest M."/>
            <person name="Young S."/>
            <person name="Cuomo C.A."/>
            <person name="Troemel E.R."/>
        </authorList>
    </citation>
    <scope>NUCLEOTIDE SEQUENCE [LARGE SCALE GENOMIC DNA]</scope>
    <source>
        <strain evidence="7 8">ERTm6</strain>
    </source>
</reference>
<evidence type="ECO:0000259" key="6">
    <source>
        <dbReference type="Pfam" id="PF01248"/>
    </source>
</evidence>
<accession>A0A086J5R0</accession>
<dbReference type="EMBL" id="AKIJ01000001">
    <property type="protein sequence ID" value="KFG27478.1"/>
    <property type="molecule type" value="Genomic_DNA"/>
</dbReference>
<feature type="domain" description="Ribosomal protein eL8/eL30/eS12/Gadd45" evidence="6">
    <location>
        <begin position="94"/>
        <end position="168"/>
    </location>
</feature>
<dbReference type="GeneID" id="77675530"/>
<sequence length="204" mass="23042">MQIIQPTEHKVKAPKNKRGSGQKHTAEMAKKERDAQDKLIAKKKTALESALKCPPAIHQFKQKISDDLKDKIEEVFKRYRPENPEEKAERVEQGKDKKVSIIFGIRQIVKSIEQKKAKLVLIANDVDPLVVVLFLPSLCKKMGVSYAIYDSKNKLGSLVGRKSAACIALNEMVPGLQELVTEVDEEFSEKYAENMKKWGRPAAK</sequence>
<dbReference type="PRINTS" id="PR00882">
    <property type="entry name" value="RIBOSOMALL7A"/>
</dbReference>
<proteinExistence type="inferred from homology"/>
<dbReference type="RefSeq" id="XP_052906033.1">
    <property type="nucleotide sequence ID" value="XM_053048208.1"/>
</dbReference>
<dbReference type="AlphaFoldDB" id="A0A086J5R0"/>
<feature type="compositionally biased region" description="Basic residues" evidence="5">
    <location>
        <begin position="12"/>
        <end position="21"/>
    </location>
</feature>
<dbReference type="InterPro" id="IPR001921">
    <property type="entry name" value="Ribosomal_eL8_euk"/>
</dbReference>
<feature type="region of interest" description="Disordered" evidence="5">
    <location>
        <begin position="1"/>
        <end position="34"/>
    </location>
</feature>
<dbReference type="OrthoDB" id="29563at2759"/>
<gene>
    <name evidence="7" type="ORF">NESG_00557</name>
</gene>
<comment type="caution">
    <text evidence="7">The sequence shown here is derived from an EMBL/GenBank/DDBJ whole genome shotgun (WGS) entry which is preliminary data.</text>
</comment>
<organism evidence="7 8">
    <name type="scientific">Nematocida ausubeli (strain ATCC PRA-371 / ERTm2)</name>
    <name type="common">Nematode killer fungus</name>
    <dbReference type="NCBI Taxonomy" id="1913371"/>
    <lineage>
        <taxon>Eukaryota</taxon>
        <taxon>Fungi</taxon>
        <taxon>Fungi incertae sedis</taxon>
        <taxon>Microsporidia</taxon>
        <taxon>Nematocida</taxon>
    </lineage>
</organism>
<dbReference type="SUPFAM" id="SSF55315">
    <property type="entry name" value="L30e-like"/>
    <property type="match status" value="1"/>
</dbReference>
<evidence type="ECO:0000313" key="8">
    <source>
        <dbReference type="Proteomes" id="UP000054524"/>
    </source>
</evidence>